<dbReference type="InterPro" id="IPR001163">
    <property type="entry name" value="Sm_dom_euk/arc"/>
</dbReference>
<evidence type="ECO:0000259" key="1">
    <source>
        <dbReference type="SMART" id="SM00651"/>
    </source>
</evidence>
<dbReference type="EMBL" id="LDAU01000051">
    <property type="protein sequence ID" value="KRX09356.1"/>
    <property type="molecule type" value="Genomic_DNA"/>
</dbReference>
<name>A0A0V0R4D8_PSEPJ</name>
<dbReference type="InterPro" id="IPR010920">
    <property type="entry name" value="LSM_dom_sf"/>
</dbReference>
<dbReference type="Proteomes" id="UP000054937">
    <property type="component" value="Unassembled WGS sequence"/>
</dbReference>
<dbReference type="OMA" id="VCIELND"/>
<evidence type="ECO:0000313" key="3">
    <source>
        <dbReference type="Proteomes" id="UP000054937"/>
    </source>
</evidence>
<dbReference type="SMART" id="SM00651">
    <property type="entry name" value="Sm"/>
    <property type="match status" value="1"/>
</dbReference>
<gene>
    <name evidence="2" type="ORF">PPERSA_04662</name>
</gene>
<dbReference type="Gene3D" id="2.30.30.100">
    <property type="match status" value="1"/>
</dbReference>
<dbReference type="OrthoDB" id="284350at2759"/>
<protein>
    <submittedName>
        <fullName evidence="2">Like-Sm (LSM) domain</fullName>
    </submittedName>
</protein>
<feature type="domain" description="Sm" evidence="1">
    <location>
        <begin position="13"/>
        <end position="124"/>
    </location>
</feature>
<dbReference type="InParanoid" id="A0A0V0R4D8"/>
<dbReference type="SUPFAM" id="SSF50182">
    <property type="entry name" value="Sm-like ribonucleoproteins"/>
    <property type="match status" value="1"/>
</dbReference>
<dbReference type="Pfam" id="PF01423">
    <property type="entry name" value="LSM"/>
    <property type="match status" value="1"/>
</dbReference>
<sequence>MSTDNENFEQLKQKFQNLTDQHIIVTLQDDRKIYGMLQCFDNQKNLVLLDGIEEIDTKYISQINEKLQNLIRYDNWFLKHNPQFTDQFLKNPELAEQVNKKWMKNKFFLGQIILPGKQVKKIEQVQGYKPSEAQLKLQAAAKLAKEIK</sequence>
<evidence type="ECO:0000313" key="2">
    <source>
        <dbReference type="EMBL" id="KRX09356.1"/>
    </source>
</evidence>
<comment type="caution">
    <text evidence="2">The sequence shown here is derived from an EMBL/GenBank/DDBJ whole genome shotgun (WGS) entry which is preliminary data.</text>
</comment>
<dbReference type="AlphaFoldDB" id="A0A0V0R4D8"/>
<accession>A0A0V0R4D8</accession>
<keyword evidence="3" id="KW-1185">Reference proteome</keyword>
<organism evidence="2 3">
    <name type="scientific">Pseudocohnilembus persalinus</name>
    <name type="common">Ciliate</name>
    <dbReference type="NCBI Taxonomy" id="266149"/>
    <lineage>
        <taxon>Eukaryota</taxon>
        <taxon>Sar</taxon>
        <taxon>Alveolata</taxon>
        <taxon>Ciliophora</taxon>
        <taxon>Intramacronucleata</taxon>
        <taxon>Oligohymenophorea</taxon>
        <taxon>Scuticociliatia</taxon>
        <taxon>Philasterida</taxon>
        <taxon>Pseudocohnilembidae</taxon>
        <taxon>Pseudocohnilembus</taxon>
    </lineage>
</organism>
<proteinExistence type="predicted"/>
<reference evidence="2 3" key="1">
    <citation type="journal article" date="2015" name="Sci. Rep.">
        <title>Genome of the facultative scuticociliatosis pathogen Pseudocohnilembus persalinus provides insight into its virulence through horizontal gene transfer.</title>
        <authorList>
            <person name="Xiong J."/>
            <person name="Wang G."/>
            <person name="Cheng J."/>
            <person name="Tian M."/>
            <person name="Pan X."/>
            <person name="Warren A."/>
            <person name="Jiang C."/>
            <person name="Yuan D."/>
            <person name="Miao W."/>
        </authorList>
    </citation>
    <scope>NUCLEOTIDE SEQUENCE [LARGE SCALE GENOMIC DNA]</scope>
    <source>
        <strain evidence="2">36N120E</strain>
    </source>
</reference>